<dbReference type="AlphaFoldDB" id="A0A521FRZ2"/>
<proteinExistence type="predicted"/>
<dbReference type="SUPFAM" id="SSF51735">
    <property type="entry name" value="NAD(P)-binding Rossmann-fold domains"/>
    <property type="match status" value="1"/>
</dbReference>
<evidence type="ECO:0000313" key="2">
    <source>
        <dbReference type="Proteomes" id="UP000320300"/>
    </source>
</evidence>
<gene>
    <name evidence="1" type="ORF">SAMN06265348_11914</name>
</gene>
<keyword evidence="2" id="KW-1185">Reference proteome</keyword>
<organism evidence="1 2">
    <name type="scientific">Pedobacter westerhofensis</name>
    <dbReference type="NCBI Taxonomy" id="425512"/>
    <lineage>
        <taxon>Bacteria</taxon>
        <taxon>Pseudomonadati</taxon>
        <taxon>Bacteroidota</taxon>
        <taxon>Sphingobacteriia</taxon>
        <taxon>Sphingobacteriales</taxon>
        <taxon>Sphingobacteriaceae</taxon>
        <taxon>Pedobacter</taxon>
    </lineage>
</organism>
<dbReference type="Gene3D" id="3.40.50.720">
    <property type="entry name" value="NAD(P)-binding Rossmann-like Domain"/>
    <property type="match status" value="1"/>
</dbReference>
<dbReference type="PANTHER" id="PTHR43976:SF9">
    <property type="entry name" value="OXIDOREDUCTASE"/>
    <property type="match status" value="1"/>
</dbReference>
<reference evidence="1 2" key="1">
    <citation type="submission" date="2017-05" db="EMBL/GenBank/DDBJ databases">
        <authorList>
            <person name="Varghese N."/>
            <person name="Submissions S."/>
        </authorList>
    </citation>
    <scope>NUCLEOTIDE SEQUENCE [LARGE SCALE GENOMIC DNA]</scope>
    <source>
        <strain evidence="1 2">DSM 19036</strain>
    </source>
</reference>
<name>A0A521FRZ2_9SPHI</name>
<dbReference type="InterPro" id="IPR051911">
    <property type="entry name" value="SDR_oxidoreductase"/>
</dbReference>
<sequence>MTGATRDTEGRNKQAAEALKGKGAFIVEIDVTSDDSVVDGVSRAAVEMGSIDMLINNAGLGAGGIQEGFTAEDWRKYLMLMFLVYSE</sequence>
<dbReference type="EMBL" id="FXTN01000019">
    <property type="protein sequence ID" value="SMO99003.1"/>
    <property type="molecule type" value="Genomic_DNA"/>
</dbReference>
<accession>A0A521FRZ2</accession>
<dbReference type="InterPro" id="IPR036291">
    <property type="entry name" value="NAD(P)-bd_dom_sf"/>
</dbReference>
<dbReference type="InterPro" id="IPR002347">
    <property type="entry name" value="SDR_fam"/>
</dbReference>
<dbReference type="Pfam" id="PF00106">
    <property type="entry name" value="adh_short"/>
    <property type="match status" value="1"/>
</dbReference>
<protein>
    <submittedName>
        <fullName evidence="1">Short chain dehydrogenase</fullName>
    </submittedName>
</protein>
<dbReference type="PANTHER" id="PTHR43976">
    <property type="entry name" value="SHORT CHAIN DEHYDROGENASE"/>
    <property type="match status" value="1"/>
</dbReference>
<evidence type="ECO:0000313" key="1">
    <source>
        <dbReference type="EMBL" id="SMO99003.1"/>
    </source>
</evidence>
<dbReference type="Proteomes" id="UP000320300">
    <property type="component" value="Unassembled WGS sequence"/>
</dbReference>